<dbReference type="InterPro" id="IPR000727">
    <property type="entry name" value="T_SNARE_dom"/>
</dbReference>
<organism evidence="11 12">
    <name type="scientific">Powellomyces hirtus</name>
    <dbReference type="NCBI Taxonomy" id="109895"/>
    <lineage>
        <taxon>Eukaryota</taxon>
        <taxon>Fungi</taxon>
        <taxon>Fungi incertae sedis</taxon>
        <taxon>Chytridiomycota</taxon>
        <taxon>Chytridiomycota incertae sedis</taxon>
        <taxon>Chytridiomycetes</taxon>
        <taxon>Spizellomycetales</taxon>
        <taxon>Powellomycetaceae</taxon>
        <taxon>Powellomyces</taxon>
    </lineage>
</organism>
<comment type="caution">
    <text evidence="11">The sequence shown here is derived from an EMBL/GenBank/DDBJ whole genome shotgun (WGS) entry which is preliminary data.</text>
</comment>
<evidence type="ECO:0000256" key="2">
    <source>
        <dbReference type="ARBA" id="ARBA00009063"/>
    </source>
</evidence>
<dbReference type="FunFam" id="1.20.5.110:FF:000008">
    <property type="entry name" value="Syntaxin 132"/>
    <property type="match status" value="1"/>
</dbReference>
<dbReference type="AlphaFoldDB" id="A0A507E9F5"/>
<dbReference type="CDD" id="cd00179">
    <property type="entry name" value="SynN"/>
    <property type="match status" value="1"/>
</dbReference>
<dbReference type="GO" id="GO:0006887">
    <property type="term" value="P:exocytosis"/>
    <property type="evidence" value="ECO:0007669"/>
    <property type="project" value="TreeGrafter"/>
</dbReference>
<dbReference type="SMART" id="SM00397">
    <property type="entry name" value="t_SNARE"/>
    <property type="match status" value="1"/>
</dbReference>
<dbReference type="PANTHER" id="PTHR19957:SF307">
    <property type="entry name" value="PROTEIN SSO1-RELATED"/>
    <property type="match status" value="1"/>
</dbReference>
<feature type="domain" description="T-SNARE coiled-coil homology" evidence="10">
    <location>
        <begin position="251"/>
        <end position="313"/>
    </location>
</feature>
<dbReference type="GO" id="GO:0012505">
    <property type="term" value="C:endomembrane system"/>
    <property type="evidence" value="ECO:0007669"/>
    <property type="project" value="TreeGrafter"/>
</dbReference>
<evidence type="ECO:0000256" key="3">
    <source>
        <dbReference type="ARBA" id="ARBA00022448"/>
    </source>
</evidence>
<dbReference type="GO" id="GO:0048278">
    <property type="term" value="P:vesicle docking"/>
    <property type="evidence" value="ECO:0007669"/>
    <property type="project" value="TreeGrafter"/>
</dbReference>
<accession>A0A507E9F5</accession>
<dbReference type="PROSITE" id="PS50192">
    <property type="entry name" value="T_SNARE"/>
    <property type="match status" value="1"/>
</dbReference>
<dbReference type="Gene3D" id="1.20.58.70">
    <property type="match status" value="1"/>
</dbReference>
<dbReference type="Pfam" id="PF00804">
    <property type="entry name" value="Syntaxin"/>
    <property type="match status" value="1"/>
</dbReference>
<keyword evidence="6 9" id="KW-0472">Membrane</keyword>
<evidence type="ECO:0000313" key="12">
    <source>
        <dbReference type="Proteomes" id="UP000318582"/>
    </source>
</evidence>
<evidence type="ECO:0000256" key="6">
    <source>
        <dbReference type="ARBA" id="ARBA00023136"/>
    </source>
</evidence>
<dbReference type="GO" id="GO:0006886">
    <property type="term" value="P:intracellular protein transport"/>
    <property type="evidence" value="ECO:0007669"/>
    <property type="project" value="InterPro"/>
</dbReference>
<dbReference type="GO" id="GO:0031201">
    <property type="term" value="C:SNARE complex"/>
    <property type="evidence" value="ECO:0007669"/>
    <property type="project" value="TreeGrafter"/>
</dbReference>
<evidence type="ECO:0000256" key="9">
    <source>
        <dbReference type="SAM" id="Phobius"/>
    </source>
</evidence>
<evidence type="ECO:0000256" key="7">
    <source>
        <dbReference type="RuleBase" id="RU003858"/>
    </source>
</evidence>
<dbReference type="Gene3D" id="1.20.5.110">
    <property type="match status" value="1"/>
</dbReference>
<dbReference type="SMART" id="SM00503">
    <property type="entry name" value="SynN"/>
    <property type="match status" value="1"/>
</dbReference>
<reference evidence="11 12" key="1">
    <citation type="journal article" date="2019" name="Sci. Rep.">
        <title>Comparative genomics of chytrid fungi reveal insights into the obligate biotrophic and pathogenic lifestyle of Synchytrium endobioticum.</title>
        <authorList>
            <person name="van de Vossenberg B.T.L.H."/>
            <person name="Warris S."/>
            <person name="Nguyen H.D.T."/>
            <person name="van Gent-Pelzer M.P.E."/>
            <person name="Joly D.L."/>
            <person name="van de Geest H.C."/>
            <person name="Bonants P.J.M."/>
            <person name="Smith D.S."/>
            <person name="Levesque C.A."/>
            <person name="van der Lee T.A.J."/>
        </authorList>
    </citation>
    <scope>NUCLEOTIDE SEQUENCE [LARGE SCALE GENOMIC DNA]</scope>
    <source>
        <strain evidence="11 12">CBS 809.83</strain>
    </source>
</reference>
<sequence length="348" mass="38744">MRDRMNDLKPAGGNSDPPPPAPSSSRSRRETEEAASPIPKKGKEGGESPKKEKKKGNTFHDGDLEAGQPSKQGSSAQVDGESPAMKAYFDDISTMKDQIASIKRSIDDIEALHQKSLNSISEEEVAANHKELDRMMDRTNKLSAGLRGKLKSLDNDNRALTKVAGQESDARIRISQHQSVTKKFLDVMQEYQGIQTKYQDKYKQRLQRQFLIVKPQATPSEIKQMMDGEQGPVFAQQIMNTGQRGEARRALQDIQNRHADIIRIEQSIIELQQLFMDMAVLVSAQGEMLNNIETNVGNAVEHTEAGNQALSKAIKLQKKARKKMMVIICCLLMVIVAVALAVYFGIKK</sequence>
<feature type="region of interest" description="Disordered" evidence="8">
    <location>
        <begin position="1"/>
        <end position="81"/>
    </location>
</feature>
<keyword evidence="5 9" id="KW-1133">Transmembrane helix</keyword>
<dbReference type="InterPro" id="IPR006012">
    <property type="entry name" value="Syntaxin/epimorphin_CS"/>
</dbReference>
<feature type="transmembrane region" description="Helical" evidence="9">
    <location>
        <begin position="324"/>
        <end position="346"/>
    </location>
</feature>
<dbReference type="Pfam" id="PF05739">
    <property type="entry name" value="SNARE"/>
    <property type="match status" value="1"/>
</dbReference>
<evidence type="ECO:0000256" key="4">
    <source>
        <dbReference type="ARBA" id="ARBA00022692"/>
    </source>
</evidence>
<dbReference type="EMBL" id="QEAQ01000021">
    <property type="protein sequence ID" value="TPX59798.1"/>
    <property type="molecule type" value="Genomic_DNA"/>
</dbReference>
<dbReference type="GO" id="GO:0006906">
    <property type="term" value="P:vesicle fusion"/>
    <property type="evidence" value="ECO:0007669"/>
    <property type="project" value="TreeGrafter"/>
</dbReference>
<dbReference type="PROSITE" id="PS00914">
    <property type="entry name" value="SYNTAXIN"/>
    <property type="match status" value="1"/>
</dbReference>
<evidence type="ECO:0000313" key="11">
    <source>
        <dbReference type="EMBL" id="TPX59798.1"/>
    </source>
</evidence>
<comment type="similarity">
    <text evidence="2 7">Belongs to the syntaxin family.</text>
</comment>
<comment type="subcellular location">
    <subcellularLocation>
        <location evidence="1">Membrane</location>
        <topology evidence="1">Single-pass type IV membrane protein</topology>
    </subcellularLocation>
</comment>
<dbReference type="Proteomes" id="UP000318582">
    <property type="component" value="Unassembled WGS sequence"/>
</dbReference>
<dbReference type="PANTHER" id="PTHR19957">
    <property type="entry name" value="SYNTAXIN"/>
    <property type="match status" value="1"/>
</dbReference>
<protein>
    <recommendedName>
        <fullName evidence="10">t-SNARE coiled-coil homology domain-containing protein</fullName>
    </recommendedName>
</protein>
<dbReference type="SUPFAM" id="SSF47661">
    <property type="entry name" value="t-snare proteins"/>
    <property type="match status" value="1"/>
</dbReference>
<dbReference type="GO" id="GO:0000149">
    <property type="term" value="F:SNARE binding"/>
    <property type="evidence" value="ECO:0007669"/>
    <property type="project" value="TreeGrafter"/>
</dbReference>
<dbReference type="InterPro" id="IPR006011">
    <property type="entry name" value="Syntaxin_N"/>
</dbReference>
<keyword evidence="3" id="KW-0813">Transport</keyword>
<dbReference type="GO" id="GO:0005886">
    <property type="term" value="C:plasma membrane"/>
    <property type="evidence" value="ECO:0007669"/>
    <property type="project" value="TreeGrafter"/>
</dbReference>
<dbReference type="CDD" id="cd15848">
    <property type="entry name" value="SNARE_syntaxin1-like"/>
    <property type="match status" value="1"/>
</dbReference>
<dbReference type="InterPro" id="IPR010989">
    <property type="entry name" value="SNARE"/>
</dbReference>
<proteinExistence type="inferred from homology"/>
<dbReference type="GO" id="GO:0005484">
    <property type="term" value="F:SNAP receptor activity"/>
    <property type="evidence" value="ECO:0007669"/>
    <property type="project" value="InterPro"/>
</dbReference>
<dbReference type="STRING" id="109895.A0A507E9F5"/>
<evidence type="ECO:0000256" key="5">
    <source>
        <dbReference type="ARBA" id="ARBA00022989"/>
    </source>
</evidence>
<evidence type="ECO:0000256" key="8">
    <source>
        <dbReference type="SAM" id="MobiDB-lite"/>
    </source>
</evidence>
<evidence type="ECO:0000259" key="10">
    <source>
        <dbReference type="PROSITE" id="PS50192"/>
    </source>
</evidence>
<keyword evidence="4 9" id="KW-0812">Transmembrane</keyword>
<keyword evidence="12" id="KW-1185">Reference proteome</keyword>
<feature type="compositionally biased region" description="Basic and acidic residues" evidence="8">
    <location>
        <begin position="41"/>
        <end position="50"/>
    </location>
</feature>
<name>A0A507E9F5_9FUNG</name>
<evidence type="ECO:0000256" key="1">
    <source>
        <dbReference type="ARBA" id="ARBA00004211"/>
    </source>
</evidence>
<gene>
    <name evidence="11" type="ORF">PhCBS80983_g02241</name>
</gene>
<dbReference type="InterPro" id="IPR045242">
    <property type="entry name" value="Syntaxin"/>
</dbReference>